<evidence type="ECO:0000259" key="1">
    <source>
        <dbReference type="PROSITE" id="PS50106"/>
    </source>
</evidence>
<reference evidence="3" key="1">
    <citation type="journal article" date="2023" name="Commun. Biol.">
        <title>Genome analysis of Parmales, the sister group of diatoms, reveals the evolutionary specialization of diatoms from phago-mixotrophs to photoautotrophs.</title>
        <authorList>
            <person name="Ban H."/>
            <person name="Sato S."/>
            <person name="Yoshikawa S."/>
            <person name="Yamada K."/>
            <person name="Nakamura Y."/>
            <person name="Ichinomiya M."/>
            <person name="Sato N."/>
            <person name="Blanc-Mathieu R."/>
            <person name="Endo H."/>
            <person name="Kuwata A."/>
            <person name="Ogata H."/>
        </authorList>
    </citation>
    <scope>NUCLEOTIDE SEQUENCE [LARGE SCALE GENOMIC DNA]</scope>
    <source>
        <strain evidence="3">NIES 3701</strain>
    </source>
</reference>
<dbReference type="InterPro" id="IPR036034">
    <property type="entry name" value="PDZ_sf"/>
</dbReference>
<dbReference type="GO" id="GO:0004175">
    <property type="term" value="F:endopeptidase activity"/>
    <property type="evidence" value="ECO:0007669"/>
    <property type="project" value="TreeGrafter"/>
</dbReference>
<feature type="domain" description="PDZ" evidence="1">
    <location>
        <begin position="88"/>
        <end position="144"/>
    </location>
</feature>
<dbReference type="InterPro" id="IPR005151">
    <property type="entry name" value="Tail-specific_protease"/>
</dbReference>
<dbReference type="PANTHER" id="PTHR32060:SF22">
    <property type="entry name" value="CARBOXYL-TERMINAL-PROCESSING PEPTIDASE 3, CHLOROPLASTIC"/>
    <property type="match status" value="1"/>
</dbReference>
<dbReference type="OrthoDB" id="43580at2759"/>
<dbReference type="PANTHER" id="PTHR32060">
    <property type="entry name" value="TAIL-SPECIFIC PROTEASE"/>
    <property type="match status" value="1"/>
</dbReference>
<dbReference type="GO" id="GO:0008236">
    <property type="term" value="F:serine-type peptidase activity"/>
    <property type="evidence" value="ECO:0007669"/>
    <property type="project" value="InterPro"/>
</dbReference>
<dbReference type="EMBL" id="BRXY01000372">
    <property type="protein sequence ID" value="GMH90460.1"/>
    <property type="molecule type" value="Genomic_DNA"/>
</dbReference>
<keyword evidence="3" id="KW-1185">Reference proteome</keyword>
<dbReference type="SUPFAM" id="SSF52096">
    <property type="entry name" value="ClpP/crotonase"/>
    <property type="match status" value="1"/>
</dbReference>
<dbReference type="SMART" id="SM00245">
    <property type="entry name" value="TSPc"/>
    <property type="match status" value="1"/>
</dbReference>
<protein>
    <recommendedName>
        <fullName evidence="1">PDZ domain-containing protein</fullName>
    </recommendedName>
</protein>
<dbReference type="SUPFAM" id="SSF50156">
    <property type="entry name" value="PDZ domain-like"/>
    <property type="match status" value="1"/>
</dbReference>
<organism evidence="2 3">
    <name type="scientific">Triparma strigata</name>
    <dbReference type="NCBI Taxonomy" id="1606541"/>
    <lineage>
        <taxon>Eukaryota</taxon>
        <taxon>Sar</taxon>
        <taxon>Stramenopiles</taxon>
        <taxon>Ochrophyta</taxon>
        <taxon>Bolidophyceae</taxon>
        <taxon>Parmales</taxon>
        <taxon>Triparmaceae</taxon>
        <taxon>Triparma</taxon>
    </lineage>
</organism>
<comment type="caution">
    <text evidence="2">The sequence shown here is derived from an EMBL/GenBank/DDBJ whole genome shotgun (WGS) entry which is preliminary data.</text>
</comment>
<dbReference type="GO" id="GO:0006508">
    <property type="term" value="P:proteolysis"/>
    <property type="evidence" value="ECO:0007669"/>
    <property type="project" value="InterPro"/>
</dbReference>
<dbReference type="Gene3D" id="3.90.226.10">
    <property type="entry name" value="2-enoyl-CoA Hydratase, Chain A, domain 1"/>
    <property type="match status" value="1"/>
</dbReference>
<dbReference type="InterPro" id="IPR029045">
    <property type="entry name" value="ClpP/crotonase-like_dom_sf"/>
</dbReference>
<dbReference type="SMART" id="SM00228">
    <property type="entry name" value="PDZ"/>
    <property type="match status" value="1"/>
</dbReference>
<dbReference type="AlphaFoldDB" id="A0A9W7BQF3"/>
<dbReference type="PROSITE" id="PS50106">
    <property type="entry name" value="PDZ"/>
    <property type="match status" value="1"/>
</dbReference>
<dbReference type="Gene3D" id="2.30.42.10">
    <property type="match status" value="1"/>
</dbReference>
<dbReference type="InterPro" id="IPR028204">
    <property type="entry name" value="Tricorn_C1"/>
</dbReference>
<evidence type="ECO:0000313" key="3">
    <source>
        <dbReference type="Proteomes" id="UP001165085"/>
    </source>
</evidence>
<dbReference type="InterPro" id="IPR001478">
    <property type="entry name" value="PDZ"/>
</dbReference>
<dbReference type="Pfam" id="PF14684">
    <property type="entry name" value="Tricorn_C1"/>
    <property type="match status" value="1"/>
</dbReference>
<evidence type="ECO:0000313" key="2">
    <source>
        <dbReference type="EMBL" id="GMH90460.1"/>
    </source>
</evidence>
<sequence length="383" mass="41078">MSFTFLPHIIYSFGSNYASFTPAQQTFTSAWRILDNTFTDRTFNNQDWFSLRQKYLKTVTSSNLEQTLTELTSSLGDKYTTYLPPSKYQSLLSSATGSVTGIGVTLSSPSPSTVVLSQIQPNSPASKSGLKQGMILLRVDGYNVIDADVAGGYLRGDKGTKVGVTVKGDDGGSKDFIIVRETFKPVTVVDGKGKGGKMVVVKSFAGTTKDEMLEVLNSYPSGKILIDLRGNPGGLLPGGIDCASLFLKSGDVIVSQVDKTLVKRTEKALFDGEFSDPEKYQVAILADENTASAAEVFTAALIENGRATLTTVGSEHTFGKGIVQTVRPLDGENVGGIKVTVSKYLTPEGTEINGKGIMNDAGRRESCGEEGFSCLDEKAWMKK</sequence>
<dbReference type="Proteomes" id="UP001165085">
    <property type="component" value="Unassembled WGS sequence"/>
</dbReference>
<name>A0A9W7BQF3_9STRA</name>
<dbReference type="Pfam" id="PF03572">
    <property type="entry name" value="Peptidase_S41"/>
    <property type="match status" value="1"/>
</dbReference>
<dbReference type="Gene3D" id="3.30.750.44">
    <property type="match status" value="1"/>
</dbReference>
<gene>
    <name evidence="2" type="ORF">TrST_g5541</name>
</gene>
<proteinExistence type="predicted"/>
<accession>A0A9W7BQF3</accession>